<dbReference type="AlphaFoldDB" id="A0A261UH34"/>
<reference evidence="11" key="1">
    <citation type="submission" date="2017-05" db="EMBL/GenBank/DDBJ databases">
        <title>Complete and WGS of Bordetella genogroups.</title>
        <authorList>
            <person name="Spilker T."/>
            <person name="Lipuma J."/>
        </authorList>
    </citation>
    <scope>NUCLEOTIDE SEQUENCE [LARGE SCALE GENOMIC DNA]</scope>
    <source>
        <strain evidence="11">AU8856</strain>
    </source>
</reference>
<organism evidence="10 11">
    <name type="scientific">Bordetella genomosp. 11</name>
    <dbReference type="NCBI Taxonomy" id="1416808"/>
    <lineage>
        <taxon>Bacteria</taxon>
        <taxon>Pseudomonadati</taxon>
        <taxon>Pseudomonadota</taxon>
        <taxon>Betaproteobacteria</taxon>
        <taxon>Burkholderiales</taxon>
        <taxon>Alcaligenaceae</taxon>
        <taxon>Bordetella</taxon>
    </lineage>
</organism>
<proteinExistence type="predicted"/>
<dbReference type="PANTHER" id="PTHR30462">
    <property type="entry name" value="INTERMEMBRANE TRANSPORT PROTEIN PQIB-RELATED"/>
    <property type="match status" value="1"/>
</dbReference>
<feature type="compositionally biased region" description="Low complexity" evidence="7">
    <location>
        <begin position="540"/>
        <end position="550"/>
    </location>
</feature>
<feature type="transmembrane region" description="Helical" evidence="8">
    <location>
        <begin position="26"/>
        <end position="47"/>
    </location>
</feature>
<evidence type="ECO:0000313" key="10">
    <source>
        <dbReference type="EMBL" id="OZI60530.1"/>
    </source>
</evidence>
<gene>
    <name evidence="10" type="ORF">CAL28_14060</name>
</gene>
<keyword evidence="2" id="KW-1003">Cell membrane</keyword>
<dbReference type="GO" id="GO:0005886">
    <property type="term" value="C:plasma membrane"/>
    <property type="evidence" value="ECO:0007669"/>
    <property type="project" value="UniProtKB-SubCell"/>
</dbReference>
<sequence length="550" mass="59790">MADPDTSEDSDIHDASITRRKRRISWIWLVPIVAALAGGALVLRTWLEAGPTITITFQTAEGLEAGKTQIRYKDVIVGQIESIRLSDDRSHVITTAKLAKDATSLAQEGTIFWVVRPRLGLSGVSGLGTLLSGSYIGVDAPRRVDNRRPKTEFAGLELPPEVLQDRPGKRFRLRAGNLGSLDIGSPVYYRRIPVGQVIGYHLSDDGQDVNIQIFVDAPNDRFVTDATRFWNASGFDFTLSADGLKVRTQSLLSLALGGLAFEDIGEGPRTVAAADADFRIYDSEQSARAKPDSLALKVQMRFDQSVRGLSVGAPIDFNGIALGQVDAIDMDLDRERNRFYALISGTIYPDRLGSIAKVIRQDYMGPDAQRPSGILMDSLIRNGMRAQLRTGNFLTGQLYVALDVFPNAEPATFQMSIPARIPTVPNNLDQLQQQLVSIASKLEKVPFDQIGADVRAALSSAARLMTRLDKQVAPQAQAALREAAQSLSALSTMLSSETGLASNTERAVQELGRTARSLRALSDYLQAHPESLLRGRAPDRGPAAPAARSN</sequence>
<dbReference type="InterPro" id="IPR051800">
    <property type="entry name" value="PqiA-PqiB_transport"/>
</dbReference>
<comment type="caution">
    <text evidence="10">The sequence shown here is derived from an EMBL/GenBank/DDBJ whole genome shotgun (WGS) entry which is preliminary data.</text>
</comment>
<evidence type="ECO:0000256" key="6">
    <source>
        <dbReference type="ARBA" id="ARBA00023136"/>
    </source>
</evidence>
<keyword evidence="4 8" id="KW-0812">Transmembrane</keyword>
<feature type="domain" description="Mce/MlaD" evidence="9">
    <location>
        <begin position="297"/>
        <end position="403"/>
    </location>
</feature>
<name>A0A261UH34_9BORD</name>
<dbReference type="InterPro" id="IPR003399">
    <property type="entry name" value="Mce/MlaD"/>
</dbReference>
<evidence type="ECO:0000256" key="7">
    <source>
        <dbReference type="SAM" id="MobiDB-lite"/>
    </source>
</evidence>
<evidence type="ECO:0000256" key="5">
    <source>
        <dbReference type="ARBA" id="ARBA00022989"/>
    </source>
</evidence>
<evidence type="ECO:0000256" key="1">
    <source>
        <dbReference type="ARBA" id="ARBA00004533"/>
    </source>
</evidence>
<dbReference type="Pfam" id="PF02470">
    <property type="entry name" value="MlaD"/>
    <property type="match status" value="3"/>
</dbReference>
<dbReference type="OrthoDB" id="9806984at2"/>
<feature type="domain" description="Mce/MlaD" evidence="9">
    <location>
        <begin position="50"/>
        <end position="140"/>
    </location>
</feature>
<feature type="region of interest" description="Disordered" evidence="7">
    <location>
        <begin position="529"/>
        <end position="550"/>
    </location>
</feature>
<keyword evidence="5 8" id="KW-1133">Transmembrane helix</keyword>
<dbReference type="EMBL" id="NEVS01000004">
    <property type="protein sequence ID" value="OZI60530.1"/>
    <property type="molecule type" value="Genomic_DNA"/>
</dbReference>
<evidence type="ECO:0000256" key="8">
    <source>
        <dbReference type="SAM" id="Phobius"/>
    </source>
</evidence>
<keyword evidence="11" id="KW-1185">Reference proteome</keyword>
<evidence type="ECO:0000259" key="9">
    <source>
        <dbReference type="Pfam" id="PF02470"/>
    </source>
</evidence>
<evidence type="ECO:0000256" key="4">
    <source>
        <dbReference type="ARBA" id="ARBA00022692"/>
    </source>
</evidence>
<evidence type="ECO:0000256" key="3">
    <source>
        <dbReference type="ARBA" id="ARBA00022519"/>
    </source>
</evidence>
<dbReference type="PANTHER" id="PTHR30462:SF0">
    <property type="entry name" value="INTERMEMBRANE TRANSPORT PROTEIN YEBT"/>
    <property type="match status" value="1"/>
</dbReference>
<feature type="domain" description="Mce/MlaD" evidence="9">
    <location>
        <begin position="168"/>
        <end position="227"/>
    </location>
</feature>
<dbReference type="RefSeq" id="WP_094841944.1">
    <property type="nucleotide sequence ID" value="NZ_NEVS01000004.1"/>
</dbReference>
<keyword evidence="3" id="KW-0997">Cell inner membrane</keyword>
<evidence type="ECO:0000313" key="11">
    <source>
        <dbReference type="Proteomes" id="UP000215767"/>
    </source>
</evidence>
<evidence type="ECO:0000256" key="2">
    <source>
        <dbReference type="ARBA" id="ARBA00022475"/>
    </source>
</evidence>
<keyword evidence="6 8" id="KW-0472">Membrane</keyword>
<accession>A0A261UH34</accession>
<protein>
    <submittedName>
        <fullName evidence="10">Paraquat-inducible protein B</fullName>
    </submittedName>
</protein>
<dbReference type="Proteomes" id="UP000215767">
    <property type="component" value="Unassembled WGS sequence"/>
</dbReference>
<comment type="subcellular location">
    <subcellularLocation>
        <location evidence="1">Cell inner membrane</location>
    </subcellularLocation>
</comment>